<evidence type="ECO:0000313" key="3">
    <source>
        <dbReference type="Proteomes" id="UP000225706"/>
    </source>
</evidence>
<feature type="compositionally biased region" description="Basic and acidic residues" evidence="1">
    <location>
        <begin position="173"/>
        <end position="182"/>
    </location>
</feature>
<proteinExistence type="predicted"/>
<feature type="region of interest" description="Disordered" evidence="1">
    <location>
        <begin position="451"/>
        <end position="482"/>
    </location>
</feature>
<dbReference type="AlphaFoldDB" id="A0A2B4R5I5"/>
<reference evidence="3" key="1">
    <citation type="journal article" date="2017" name="bioRxiv">
        <title>Comparative analysis of the genomes of Stylophora pistillata and Acropora digitifera provides evidence for extensive differences between species of corals.</title>
        <authorList>
            <person name="Voolstra C.R."/>
            <person name="Li Y."/>
            <person name="Liew Y.J."/>
            <person name="Baumgarten S."/>
            <person name="Zoccola D."/>
            <person name="Flot J.-F."/>
            <person name="Tambutte S."/>
            <person name="Allemand D."/>
            <person name="Aranda M."/>
        </authorList>
    </citation>
    <scope>NUCLEOTIDE SEQUENCE [LARGE SCALE GENOMIC DNA]</scope>
</reference>
<feature type="compositionally biased region" description="Polar residues" evidence="1">
    <location>
        <begin position="273"/>
        <end position="285"/>
    </location>
</feature>
<gene>
    <name evidence="2" type="ORF">AWC38_SpisGene24403</name>
</gene>
<feature type="compositionally biased region" description="Polar residues" evidence="1">
    <location>
        <begin position="451"/>
        <end position="466"/>
    </location>
</feature>
<organism evidence="2 3">
    <name type="scientific">Stylophora pistillata</name>
    <name type="common">Smooth cauliflower coral</name>
    <dbReference type="NCBI Taxonomy" id="50429"/>
    <lineage>
        <taxon>Eukaryota</taxon>
        <taxon>Metazoa</taxon>
        <taxon>Cnidaria</taxon>
        <taxon>Anthozoa</taxon>
        <taxon>Hexacorallia</taxon>
        <taxon>Scleractinia</taxon>
        <taxon>Astrocoeniina</taxon>
        <taxon>Pocilloporidae</taxon>
        <taxon>Stylophora</taxon>
    </lineage>
</organism>
<dbReference type="OrthoDB" id="5982977at2759"/>
<comment type="caution">
    <text evidence="2">The sequence shown here is derived from an EMBL/GenBank/DDBJ whole genome shotgun (WGS) entry which is preliminary data.</text>
</comment>
<feature type="region of interest" description="Disordered" evidence="1">
    <location>
        <begin position="164"/>
        <end position="194"/>
    </location>
</feature>
<protein>
    <submittedName>
        <fullName evidence="2">Uncharacterized protein</fullName>
    </submittedName>
</protein>
<sequence>MSIVVSISDRVDSFRGVERFKKTGKAEVTKGQAAVKVNKAEYPLFKMDLVMDQEPDRRKRKRPYHQHVIYAECKREVDSDYKDNHAMTVHKGKKVAFVMVRECNQSQLAFSNKSSMESQLSKKLFRAVVQLDAHDNEGIKNEHTVTTHKPLPGIGSIVFEDSQNDKLQSNPSRDGHTIESKVEPIPPRSEAPLSSCSNVQTHYIDAVEISLVPVVLELDDPDVFVPLQESIREPEPSPPQTVEVAMEPEVSEMIMLSQRDDSTVGELRPATSDGPQQPVLSEYNPQNFGNETFTRDFQPKWFKPYPWLNYSVDRKDVRESSRYRIIIDETSDISRDEQVSFCLSYTVNKQDDKIARLICQSADLRIKLTQVFDLHKRTQARVRTLIVQSSWILLDYWTMMVSRRCPSYLKDYKCHKKVRRDDNTFYSGFFDHPKLDTKEYDRLKNDSRDNYQSLKESKIGSTPNSENKMKNWGSISPPSPTTPASVRTIIPLFLLRSLT</sequence>
<evidence type="ECO:0000313" key="2">
    <source>
        <dbReference type="EMBL" id="PFX11760.1"/>
    </source>
</evidence>
<dbReference type="EMBL" id="LSMT01001927">
    <property type="protein sequence ID" value="PFX11760.1"/>
    <property type="molecule type" value="Genomic_DNA"/>
</dbReference>
<name>A0A2B4R5I5_STYPI</name>
<feature type="region of interest" description="Disordered" evidence="1">
    <location>
        <begin position="264"/>
        <end position="285"/>
    </location>
</feature>
<accession>A0A2B4R5I5</accession>
<evidence type="ECO:0000256" key="1">
    <source>
        <dbReference type="SAM" id="MobiDB-lite"/>
    </source>
</evidence>
<keyword evidence="3" id="KW-1185">Reference proteome</keyword>
<dbReference type="Proteomes" id="UP000225706">
    <property type="component" value="Unassembled WGS sequence"/>
</dbReference>